<sequence>MTITDLKQLISHGLVLPSFLDTLLGQFTGIDADRLFYNMKKFKLHPTQLLRLLVNSKFHPKDILASLSSKKEAAKLFANAQMGTPISNLMIKMGHKPLTKSEAEQSEIFLHFRDFNPGVYSNASGMRGWEPAGVRTGFGEVGGINGIFGVNPDSPYETDELRRQKFRDQQFYSNNKNEKYQGDFQGPKYVRPGTNTGDLLHFIPSEQLKLLKALDTSSWPCVKNSIANSRGQQAGSSTRAQLFSEIQQRRNQSNQGTGKPVPLHGKGEIQGTSSKTIFNPNRYLKTRGMNIRFDLDSTGQEKSQGNNYYNRGESLHPAVEGAKMGFGQSDMGMISGNSLMNQSYQKNGPIVNRMRKGSLAHGHVHIEPIMIRHGGNQLDFKQQFITGNGVKIKETTRFFHFQ</sequence>
<dbReference type="EMBL" id="JADGJH010001781">
    <property type="protein sequence ID" value="KAJ3109986.1"/>
    <property type="molecule type" value="Genomic_DNA"/>
</dbReference>
<reference evidence="2" key="1">
    <citation type="submission" date="2020-05" db="EMBL/GenBank/DDBJ databases">
        <title>Phylogenomic resolution of chytrid fungi.</title>
        <authorList>
            <person name="Stajich J.E."/>
            <person name="Amses K."/>
            <person name="Simmons R."/>
            <person name="Seto K."/>
            <person name="Myers J."/>
            <person name="Bonds A."/>
            <person name="Quandt C.A."/>
            <person name="Barry K."/>
            <person name="Liu P."/>
            <person name="Grigoriev I."/>
            <person name="Longcore J.E."/>
            <person name="James T.Y."/>
        </authorList>
    </citation>
    <scope>NUCLEOTIDE SEQUENCE</scope>
    <source>
        <strain evidence="2">JEL0513</strain>
    </source>
</reference>
<evidence type="ECO:0000256" key="1">
    <source>
        <dbReference type="SAM" id="MobiDB-lite"/>
    </source>
</evidence>
<keyword evidence="3" id="KW-1185">Reference proteome</keyword>
<protein>
    <submittedName>
        <fullName evidence="2">Uncharacterized protein</fullName>
    </submittedName>
</protein>
<evidence type="ECO:0000313" key="2">
    <source>
        <dbReference type="EMBL" id="KAJ3109986.1"/>
    </source>
</evidence>
<comment type="caution">
    <text evidence="2">The sequence shown here is derived from an EMBL/GenBank/DDBJ whole genome shotgun (WGS) entry which is preliminary data.</text>
</comment>
<dbReference type="Proteomes" id="UP001211907">
    <property type="component" value="Unassembled WGS sequence"/>
</dbReference>
<feature type="compositionally biased region" description="Polar residues" evidence="1">
    <location>
        <begin position="246"/>
        <end position="257"/>
    </location>
</feature>
<name>A0AAD5SX74_9FUNG</name>
<feature type="region of interest" description="Disordered" evidence="1">
    <location>
        <begin position="246"/>
        <end position="275"/>
    </location>
</feature>
<dbReference type="AlphaFoldDB" id="A0AAD5SX74"/>
<accession>A0AAD5SX74</accession>
<proteinExistence type="predicted"/>
<gene>
    <name evidence="2" type="ORF">HK100_003194</name>
</gene>
<evidence type="ECO:0000313" key="3">
    <source>
        <dbReference type="Proteomes" id="UP001211907"/>
    </source>
</evidence>
<organism evidence="2 3">
    <name type="scientific">Physocladia obscura</name>
    <dbReference type="NCBI Taxonomy" id="109957"/>
    <lineage>
        <taxon>Eukaryota</taxon>
        <taxon>Fungi</taxon>
        <taxon>Fungi incertae sedis</taxon>
        <taxon>Chytridiomycota</taxon>
        <taxon>Chytridiomycota incertae sedis</taxon>
        <taxon>Chytridiomycetes</taxon>
        <taxon>Chytridiales</taxon>
        <taxon>Chytriomycetaceae</taxon>
        <taxon>Physocladia</taxon>
    </lineage>
</organism>